<evidence type="ECO:0000256" key="7">
    <source>
        <dbReference type="ARBA" id="ARBA00023180"/>
    </source>
</evidence>
<accession>A0A7R9GI89</accession>
<sequence length="332" mass="37051">MTDTRSDCIVNLLNADNVSDNDFKLYISEAEEILRKMALCDFSVDNMTNPKSSPNGFLLAASVADAVKSGAGEGFLKTALSPDDPSGRKRMISTSLFLPLVERWGCSNPVLRPHYPELVDCEWRYSITLGDSIVGKQKHPSFSLEFTSISEDAPSTQRLECSVQDLESLLYGHGDRTPISFYPTDPHKCDKLRPVRSGQLLSTGKLRHFQLGKWLRERYAGFLGKKYDPAEVHTKSTNVDRTLMSAQCNLAGMFPLGDDENWDLDSESFNFTHPDWTAAVFHERLQPFAAISFTVSSLTPKLRRLRGGPLVTFMVENMKQKAGRGKGVGYLV</sequence>
<dbReference type="CDD" id="cd07061">
    <property type="entry name" value="HP_HAP_like"/>
    <property type="match status" value="1"/>
</dbReference>
<dbReference type="Gene3D" id="3.40.50.1240">
    <property type="entry name" value="Phosphoglycerate mutase-like"/>
    <property type="match status" value="1"/>
</dbReference>
<dbReference type="InterPro" id="IPR029033">
    <property type="entry name" value="His_PPase_superfam"/>
</dbReference>
<organism evidence="9">
    <name type="scientific">Notodromas monacha</name>
    <dbReference type="NCBI Taxonomy" id="399045"/>
    <lineage>
        <taxon>Eukaryota</taxon>
        <taxon>Metazoa</taxon>
        <taxon>Ecdysozoa</taxon>
        <taxon>Arthropoda</taxon>
        <taxon>Crustacea</taxon>
        <taxon>Oligostraca</taxon>
        <taxon>Ostracoda</taxon>
        <taxon>Podocopa</taxon>
        <taxon>Podocopida</taxon>
        <taxon>Cypridocopina</taxon>
        <taxon>Cypridoidea</taxon>
        <taxon>Cyprididae</taxon>
        <taxon>Notodromas</taxon>
    </lineage>
</organism>
<dbReference type="InterPro" id="IPR017920">
    <property type="entry name" value="COMM"/>
</dbReference>
<dbReference type="PANTHER" id="PTHR11567">
    <property type="entry name" value="ACID PHOSPHATASE-RELATED"/>
    <property type="match status" value="1"/>
</dbReference>
<evidence type="ECO:0000256" key="6">
    <source>
        <dbReference type="ARBA" id="ARBA00023157"/>
    </source>
</evidence>
<keyword evidence="10" id="KW-1185">Reference proteome</keyword>
<dbReference type="InterPro" id="IPR000560">
    <property type="entry name" value="His_Pase_clade-2"/>
</dbReference>
<keyword evidence="4" id="KW-0732">Signal</keyword>
<feature type="domain" description="COMM" evidence="8">
    <location>
        <begin position="115"/>
        <end position="171"/>
    </location>
</feature>
<dbReference type="EC" id="3.1.3.2" evidence="3"/>
<evidence type="ECO:0000256" key="4">
    <source>
        <dbReference type="ARBA" id="ARBA00022729"/>
    </source>
</evidence>
<evidence type="ECO:0000256" key="2">
    <source>
        <dbReference type="ARBA" id="ARBA00005375"/>
    </source>
</evidence>
<reference evidence="9" key="1">
    <citation type="submission" date="2020-11" db="EMBL/GenBank/DDBJ databases">
        <authorList>
            <person name="Tran Van P."/>
        </authorList>
    </citation>
    <scope>NUCLEOTIDE SEQUENCE</scope>
</reference>
<evidence type="ECO:0000313" key="9">
    <source>
        <dbReference type="EMBL" id="CAD7282186.1"/>
    </source>
</evidence>
<dbReference type="Pfam" id="PF00328">
    <property type="entry name" value="His_Phos_2"/>
    <property type="match status" value="1"/>
</dbReference>
<proteinExistence type="inferred from homology"/>
<dbReference type="InterPro" id="IPR050645">
    <property type="entry name" value="Histidine_acid_phosphatase"/>
</dbReference>
<dbReference type="Pfam" id="PF07258">
    <property type="entry name" value="COMM_domain"/>
    <property type="match status" value="1"/>
</dbReference>
<keyword evidence="5" id="KW-0378">Hydrolase</keyword>
<dbReference type="PANTHER" id="PTHR11567:SF211">
    <property type="entry name" value="PROSTATIC ACID PHOSPHATASE"/>
    <property type="match status" value="1"/>
</dbReference>
<dbReference type="GO" id="GO:0003993">
    <property type="term" value="F:acid phosphatase activity"/>
    <property type="evidence" value="ECO:0007669"/>
    <property type="project" value="UniProtKB-EC"/>
</dbReference>
<dbReference type="OrthoDB" id="270173at2759"/>
<dbReference type="AlphaFoldDB" id="A0A7R9GI89"/>
<protein>
    <recommendedName>
        <fullName evidence="3">acid phosphatase</fullName>
        <ecNumber evidence="3">3.1.3.2</ecNumber>
    </recommendedName>
</protein>
<keyword evidence="6" id="KW-1015">Disulfide bond</keyword>
<evidence type="ECO:0000256" key="1">
    <source>
        <dbReference type="ARBA" id="ARBA00000032"/>
    </source>
</evidence>
<dbReference type="EMBL" id="OA885605">
    <property type="protein sequence ID" value="CAD7282186.1"/>
    <property type="molecule type" value="Genomic_DNA"/>
</dbReference>
<keyword evidence="7" id="KW-0325">Glycoprotein</keyword>
<name>A0A7R9GI89_9CRUS</name>
<evidence type="ECO:0000256" key="5">
    <source>
        <dbReference type="ARBA" id="ARBA00022801"/>
    </source>
</evidence>
<dbReference type="SUPFAM" id="SSF53254">
    <property type="entry name" value="Phosphoglycerate mutase-like"/>
    <property type="match status" value="1"/>
</dbReference>
<dbReference type="Proteomes" id="UP000678499">
    <property type="component" value="Unassembled WGS sequence"/>
</dbReference>
<gene>
    <name evidence="9" type="ORF">NMOB1V02_LOCUS9816</name>
</gene>
<evidence type="ECO:0000256" key="3">
    <source>
        <dbReference type="ARBA" id="ARBA00012646"/>
    </source>
</evidence>
<evidence type="ECO:0000313" key="10">
    <source>
        <dbReference type="Proteomes" id="UP000678499"/>
    </source>
</evidence>
<dbReference type="EMBL" id="CAJPEX010003568">
    <property type="protein sequence ID" value="CAG0922338.1"/>
    <property type="molecule type" value="Genomic_DNA"/>
</dbReference>
<comment type="similarity">
    <text evidence="2">Belongs to the histidine acid phosphatase family.</text>
</comment>
<evidence type="ECO:0000259" key="8">
    <source>
        <dbReference type="Pfam" id="PF07258"/>
    </source>
</evidence>
<comment type="catalytic activity">
    <reaction evidence="1">
        <text>a phosphate monoester + H2O = an alcohol + phosphate</text>
        <dbReference type="Rhea" id="RHEA:15017"/>
        <dbReference type="ChEBI" id="CHEBI:15377"/>
        <dbReference type="ChEBI" id="CHEBI:30879"/>
        <dbReference type="ChEBI" id="CHEBI:43474"/>
        <dbReference type="ChEBI" id="CHEBI:67140"/>
        <dbReference type="EC" id="3.1.3.2"/>
    </reaction>
</comment>